<evidence type="ECO:0000256" key="7">
    <source>
        <dbReference type="ARBA" id="ARBA00039386"/>
    </source>
</evidence>
<accession>A0A064CLD4</accession>
<gene>
    <name evidence="10" type="ORF">Y900_021095</name>
</gene>
<dbReference type="GO" id="GO:0051537">
    <property type="term" value="F:2 iron, 2 sulfur cluster binding"/>
    <property type="evidence" value="ECO:0007669"/>
    <property type="project" value="UniProtKB-KW"/>
</dbReference>
<evidence type="ECO:0000259" key="9">
    <source>
        <dbReference type="Pfam" id="PF04324"/>
    </source>
</evidence>
<name>A0A064CLD4_9MYCO</name>
<dbReference type="InterPro" id="IPR041854">
    <property type="entry name" value="BFD-like_2Fe2S-bd_dom_sf"/>
</dbReference>
<keyword evidence="6" id="KW-0411">Iron-sulfur</keyword>
<organism evidence="10 11">
    <name type="scientific">Mycolicibacterium aromaticivorans JS19b1 = JCM 16368</name>
    <dbReference type="NCBI Taxonomy" id="1440774"/>
    <lineage>
        <taxon>Bacteria</taxon>
        <taxon>Bacillati</taxon>
        <taxon>Actinomycetota</taxon>
        <taxon>Actinomycetes</taxon>
        <taxon>Mycobacteriales</taxon>
        <taxon>Mycobacteriaceae</taxon>
        <taxon>Mycolicibacterium</taxon>
    </lineage>
</organism>
<dbReference type="Proteomes" id="UP000022835">
    <property type="component" value="Unassembled WGS sequence"/>
</dbReference>
<feature type="domain" description="BFD-like [2Fe-2S]-binding" evidence="9">
    <location>
        <begin position="3"/>
        <end position="50"/>
    </location>
</feature>
<reference evidence="10" key="1">
    <citation type="submission" date="2014-05" db="EMBL/GenBank/DDBJ databases">
        <title>Genome sequence of Mycobacterium aromaticivorans strain JS19b1T (= DSM 45407T).</title>
        <authorList>
            <person name="Kwak Y."/>
            <person name="Park G.-S."/>
            <person name="Li Q.X."/>
            <person name="Lee S.-E."/>
            <person name="Shin J.-H."/>
        </authorList>
    </citation>
    <scope>NUCLEOTIDE SEQUENCE [LARGE SCALE GENOMIC DNA]</scope>
    <source>
        <strain evidence="10">JS19b1</strain>
    </source>
</reference>
<dbReference type="EMBL" id="JALN02000001">
    <property type="protein sequence ID" value="KDF01365.1"/>
    <property type="molecule type" value="Genomic_DNA"/>
</dbReference>
<evidence type="ECO:0000313" key="10">
    <source>
        <dbReference type="EMBL" id="KDF01365.1"/>
    </source>
</evidence>
<dbReference type="InterPro" id="IPR052371">
    <property type="entry name" value="BFD-associated_ferredoxin"/>
</dbReference>
<dbReference type="RefSeq" id="WP_036344205.1">
    <property type="nucleotide sequence ID" value="NZ_JALN02000001.1"/>
</dbReference>
<keyword evidence="4" id="KW-0249">Electron transport</keyword>
<dbReference type="eggNOG" id="ENOG502ZWI0">
    <property type="taxonomic scope" value="Bacteria"/>
</dbReference>
<dbReference type="Pfam" id="PF04324">
    <property type="entry name" value="Fer2_BFD"/>
    <property type="match status" value="1"/>
</dbReference>
<dbReference type="Gene3D" id="1.10.10.1100">
    <property type="entry name" value="BFD-like [2Fe-2S]-binding domain"/>
    <property type="match status" value="1"/>
</dbReference>
<protein>
    <recommendedName>
        <fullName evidence="7">Bacterioferritin-associated ferredoxin</fullName>
    </recommendedName>
</protein>
<keyword evidence="3" id="KW-0479">Metal-binding</keyword>
<dbReference type="STRING" id="1440774.Y900_021095"/>
<dbReference type="GO" id="GO:0046872">
    <property type="term" value="F:metal ion binding"/>
    <property type="evidence" value="ECO:0007669"/>
    <property type="project" value="UniProtKB-KW"/>
</dbReference>
<keyword evidence="2" id="KW-0001">2Fe-2S</keyword>
<evidence type="ECO:0000256" key="1">
    <source>
        <dbReference type="ARBA" id="ARBA00022448"/>
    </source>
</evidence>
<keyword evidence="1" id="KW-0813">Transport</keyword>
<proteinExistence type="inferred from homology"/>
<comment type="similarity">
    <text evidence="8">Belongs to the Bfd family.</text>
</comment>
<dbReference type="OrthoDB" id="9815350at2"/>
<dbReference type="PANTHER" id="PTHR37424:SF1">
    <property type="entry name" value="BACTERIOFERRITIN-ASSOCIATED FERREDOXIN"/>
    <property type="match status" value="1"/>
</dbReference>
<evidence type="ECO:0000256" key="4">
    <source>
        <dbReference type="ARBA" id="ARBA00022982"/>
    </source>
</evidence>
<evidence type="ECO:0000256" key="8">
    <source>
        <dbReference type="ARBA" id="ARBA00046332"/>
    </source>
</evidence>
<keyword evidence="11" id="KW-1185">Reference proteome</keyword>
<evidence type="ECO:0000256" key="6">
    <source>
        <dbReference type="ARBA" id="ARBA00023014"/>
    </source>
</evidence>
<evidence type="ECO:0000313" key="11">
    <source>
        <dbReference type="Proteomes" id="UP000022835"/>
    </source>
</evidence>
<evidence type="ECO:0000256" key="5">
    <source>
        <dbReference type="ARBA" id="ARBA00023004"/>
    </source>
</evidence>
<dbReference type="PANTHER" id="PTHR37424">
    <property type="entry name" value="BACTERIOFERRITIN-ASSOCIATED FERREDOXIN"/>
    <property type="match status" value="1"/>
</dbReference>
<sequence length="67" mass="6934">MFVCLCNGVTSQVVAEAVEAGATTTKQVATACGAGAECGRCRRTVRAIIDAADAAEHQRHNGFRPKG</sequence>
<keyword evidence="5" id="KW-0408">Iron</keyword>
<dbReference type="AlphaFoldDB" id="A0A064CLD4"/>
<dbReference type="InterPro" id="IPR007419">
    <property type="entry name" value="BFD-like_2Fe2S-bd_dom"/>
</dbReference>
<evidence type="ECO:0000256" key="2">
    <source>
        <dbReference type="ARBA" id="ARBA00022714"/>
    </source>
</evidence>
<evidence type="ECO:0000256" key="3">
    <source>
        <dbReference type="ARBA" id="ARBA00022723"/>
    </source>
</evidence>
<comment type="caution">
    <text evidence="10">The sequence shown here is derived from an EMBL/GenBank/DDBJ whole genome shotgun (WGS) entry which is preliminary data.</text>
</comment>